<dbReference type="PANTHER" id="PTHR23196">
    <property type="entry name" value="PAX TRANSCRIPTION ACTIVATION DOMAIN INTERACTING PROTEIN"/>
    <property type="match status" value="1"/>
</dbReference>
<dbReference type="CDD" id="cd18432">
    <property type="entry name" value="BRCT_PAXIP1_rpt6_like"/>
    <property type="match status" value="1"/>
</dbReference>
<dbReference type="AlphaFoldDB" id="A0A061ENE9"/>
<evidence type="ECO:0000259" key="5">
    <source>
        <dbReference type="SMART" id="SM00292"/>
    </source>
</evidence>
<dbReference type="PANTHER" id="PTHR23196:SF1">
    <property type="entry name" value="PAX-INTERACTING PROTEIN 1"/>
    <property type="match status" value="1"/>
</dbReference>
<proteinExistence type="predicted"/>
<dbReference type="Pfam" id="PF16770">
    <property type="entry name" value="RTT107_BRCT_5"/>
    <property type="match status" value="1"/>
</dbReference>
<dbReference type="GO" id="GO:0005634">
    <property type="term" value="C:nucleus"/>
    <property type="evidence" value="ECO:0007669"/>
    <property type="project" value="UniProtKB-SubCell"/>
</dbReference>
<keyword evidence="7" id="KW-1185">Reference proteome</keyword>
<dbReference type="STRING" id="3641.A0A061ENE9"/>
<organism evidence="6 7">
    <name type="scientific">Theobroma cacao</name>
    <name type="common">Cacao</name>
    <name type="synonym">Cocoa</name>
    <dbReference type="NCBI Taxonomy" id="3641"/>
    <lineage>
        <taxon>Eukaryota</taxon>
        <taxon>Viridiplantae</taxon>
        <taxon>Streptophyta</taxon>
        <taxon>Embryophyta</taxon>
        <taxon>Tracheophyta</taxon>
        <taxon>Spermatophyta</taxon>
        <taxon>Magnoliopsida</taxon>
        <taxon>eudicotyledons</taxon>
        <taxon>Gunneridae</taxon>
        <taxon>Pentapetalae</taxon>
        <taxon>rosids</taxon>
        <taxon>malvids</taxon>
        <taxon>Malvales</taxon>
        <taxon>Malvaceae</taxon>
        <taxon>Byttnerioideae</taxon>
        <taxon>Theobroma</taxon>
    </lineage>
</organism>
<feature type="domain" description="BRCT" evidence="5">
    <location>
        <begin position="994"/>
        <end position="1071"/>
    </location>
</feature>
<evidence type="ECO:0000256" key="4">
    <source>
        <dbReference type="SAM" id="MobiDB-lite"/>
    </source>
</evidence>
<dbReference type="Gramene" id="EOY06371">
    <property type="protein sequence ID" value="EOY06371"/>
    <property type="gene ID" value="TCM_021114"/>
</dbReference>
<dbReference type="EMBL" id="CM001882">
    <property type="protein sequence ID" value="EOY06371.1"/>
    <property type="molecule type" value="Genomic_DNA"/>
</dbReference>
<gene>
    <name evidence="6" type="ORF">TCM_021114</name>
</gene>
<evidence type="ECO:0000256" key="3">
    <source>
        <dbReference type="ARBA" id="ARBA00023242"/>
    </source>
</evidence>
<feature type="compositionally biased region" description="Basic and acidic residues" evidence="4">
    <location>
        <begin position="429"/>
        <end position="443"/>
    </location>
</feature>
<dbReference type="InterPro" id="IPR051579">
    <property type="entry name" value="DDR_Transcriptional_Reg"/>
</dbReference>
<dbReference type="InParanoid" id="A0A061ENE9"/>
<feature type="region of interest" description="Disordered" evidence="4">
    <location>
        <begin position="531"/>
        <end position="589"/>
    </location>
</feature>
<keyword evidence="3" id="KW-0539">Nucleus</keyword>
<dbReference type="SMART" id="SM00292">
    <property type="entry name" value="BRCT"/>
    <property type="match status" value="1"/>
</dbReference>
<feature type="region of interest" description="Disordered" evidence="4">
    <location>
        <begin position="171"/>
        <end position="192"/>
    </location>
</feature>
<evidence type="ECO:0000313" key="7">
    <source>
        <dbReference type="Proteomes" id="UP000026915"/>
    </source>
</evidence>
<feature type="compositionally biased region" description="Basic residues" evidence="4">
    <location>
        <begin position="659"/>
        <end position="669"/>
    </location>
</feature>
<dbReference type="InterPro" id="IPR036420">
    <property type="entry name" value="BRCT_dom_sf"/>
</dbReference>
<keyword evidence="2" id="KW-0227">DNA damage</keyword>
<name>A0A061ENE9_THECC</name>
<dbReference type="Pfam" id="PF16589">
    <property type="entry name" value="BRCT_2"/>
    <property type="match status" value="1"/>
</dbReference>
<feature type="region of interest" description="Disordered" evidence="4">
    <location>
        <begin position="1"/>
        <end position="53"/>
    </location>
</feature>
<dbReference type="Proteomes" id="UP000026915">
    <property type="component" value="Chromosome 4"/>
</dbReference>
<evidence type="ECO:0000256" key="1">
    <source>
        <dbReference type="ARBA" id="ARBA00004123"/>
    </source>
</evidence>
<feature type="compositionally biased region" description="Polar residues" evidence="4">
    <location>
        <begin position="14"/>
        <end position="26"/>
    </location>
</feature>
<dbReference type="OMA" id="QVMDFGG"/>
<dbReference type="InterPro" id="IPR001357">
    <property type="entry name" value="BRCT_dom"/>
</dbReference>
<protein>
    <submittedName>
        <fullName evidence="6">BRCT domain-containing DNA repair protein, putative isoform 6</fullName>
    </submittedName>
</protein>
<dbReference type="CDD" id="cd17744">
    <property type="entry name" value="BRCT_MDC1_rpt1"/>
    <property type="match status" value="1"/>
</dbReference>
<feature type="compositionally biased region" description="Basic residues" evidence="4">
    <location>
        <begin position="417"/>
        <end position="428"/>
    </location>
</feature>
<feature type="compositionally biased region" description="Basic residues" evidence="4">
    <location>
        <begin position="816"/>
        <end position="834"/>
    </location>
</feature>
<feature type="region of interest" description="Disordered" evidence="4">
    <location>
        <begin position="412"/>
        <end position="443"/>
    </location>
</feature>
<sequence>MGSLGDDNGKIKPSQMNPKTDSSLAETQPFDFDSQFSLPAVSGDKVDNEDDDGLQYLWSSAPFDDDNVPGEDAFETQVVNFCGETQVLNFGGETQVLDDVDCFENMETQLLDEFDDEVALDNDGEGTDVTEVLADGDEDSNDDLSRGDCGRFLGQEEKKESLEQCNASIDEQRSSAVHVSTPDVEAVPESKPGSVRRFTSVRAASLRASGLAARNAALRGMNSESCSIRTDSQFSDQCIGNSDGLNPKVEKINQAHDQGNHDEKSISLRNGVNCSVGCSTARKLFAEKEGPFCRGENADAKEGLLQRDGSLAGFSYIDSQEPGELSQANALNFVERFVIDNLMELDGEVDLGKSTSGKSKLISSAKGLQSLAKKTIERSTAGETRIFDWDDFIEDEGGGDIYCRKKEEFYGNESRARKSSTHPQKPKGRKLDESCNEDRPNSHDKKIVYSDSKLLLCKSNVNGKKVSEGSMNFRKNLFNESDEQFNSDFSRGQLEATASKTGAPELVNVGFDTQMAAEAMEALFYGDGATGQNANRGAESITKGSSKGSLRGKSRKRVSSREPTMGKGVRCSDAGPVTRRSKKTKSSKECLLLQEKHSKNVRKECDTELLLPEMKKAKQNTDEHQIAGGIDMFKTPSKSIKQRKAGGALERSQYNGTRRSTRGSSIKKRHPEKVHTFTPIAHRTRQSLVMNVQMSETQASDWRKGRKHQKEVDFLQENRTGSTDIKLSAVSNAKGQLSELGSNQSGECENVKSSDNDQLHLELIARSSNHALSYPKQRRSSWKMCVDVGESDNLKAQSKRSVLQEDKGQSIAVLKRSRSNNRSTHIHSSTRRITRSSVNSRPVLYFSDQNPEGKLSHQSSDKEGSEDDVINYNSTEMNGRMVSTRITGPEPAKSAKHSDGNRDAVSSPIAESVAVNVTLDKSPKEKSKSPGSKCTTPVNCPTPINAASPVCMGEEYYKQSCKKNLSKSSLNKELKSLSPIEPEPISPLKDMRKRRDLANVRVLFSNHLDEDIIKQQKKILARLGISEVSSILDATHFITDKFVRTRNMLEAIASGKPVVTYLWLESIGQVNIHIDEEAYILRDIRKEKELGFCMPVSLARARKRPLLQGRRVFITPNTKPGKETISHLVTAVGGQAVERIGRSATKDDKVPDDLLVLSCEEDYVICVPFLEKGYKCFLSYLLACLMKFGLLLESFAAFMLSGAAVYSSELLLNGIVTQKLEYERHRLFADHVKRTRSTIWLRKDDKFLPVTKHK</sequence>
<dbReference type="eggNOG" id="KOG2043">
    <property type="taxonomic scope" value="Eukaryota"/>
</dbReference>
<evidence type="ECO:0000256" key="2">
    <source>
        <dbReference type="ARBA" id="ARBA00022763"/>
    </source>
</evidence>
<feature type="region of interest" description="Disordered" evidence="4">
    <location>
        <begin position="816"/>
        <end position="936"/>
    </location>
</feature>
<reference evidence="6 7" key="1">
    <citation type="journal article" date="2013" name="Genome Biol.">
        <title>The genome sequence of the most widely cultivated cacao type and its use to identify candidate genes regulating pod color.</title>
        <authorList>
            <person name="Motamayor J.C."/>
            <person name="Mockaitis K."/>
            <person name="Schmutz J."/>
            <person name="Haiminen N."/>
            <person name="Iii D.L."/>
            <person name="Cornejo O."/>
            <person name="Findley S.D."/>
            <person name="Zheng P."/>
            <person name="Utro F."/>
            <person name="Royaert S."/>
            <person name="Saski C."/>
            <person name="Jenkins J."/>
            <person name="Podicheti R."/>
            <person name="Zhao M."/>
            <person name="Scheffler B.E."/>
            <person name="Stack J.C."/>
            <person name="Feltus F.A."/>
            <person name="Mustiga G.M."/>
            <person name="Amores F."/>
            <person name="Phillips W."/>
            <person name="Marelli J.P."/>
            <person name="May G.D."/>
            <person name="Shapiro H."/>
            <person name="Ma J."/>
            <person name="Bustamante C.D."/>
            <person name="Schnell R.J."/>
            <person name="Main D."/>
            <person name="Gilbert D."/>
            <person name="Parida L."/>
            <person name="Kuhn D.N."/>
        </authorList>
    </citation>
    <scope>NUCLEOTIDE SEQUENCE [LARGE SCALE GENOMIC DNA]</scope>
    <source>
        <strain evidence="7">cv. Matina 1-6</strain>
    </source>
</reference>
<evidence type="ECO:0000313" key="6">
    <source>
        <dbReference type="EMBL" id="EOY06371.1"/>
    </source>
</evidence>
<dbReference type="Gene3D" id="3.40.50.10190">
    <property type="entry name" value="BRCT domain"/>
    <property type="match status" value="2"/>
</dbReference>
<feature type="region of interest" description="Disordered" evidence="4">
    <location>
        <begin position="635"/>
        <end position="669"/>
    </location>
</feature>
<dbReference type="GO" id="GO:0006974">
    <property type="term" value="P:DNA damage response"/>
    <property type="evidence" value="ECO:0007669"/>
    <property type="project" value="UniProtKB-KW"/>
</dbReference>
<accession>A0A061ENE9</accession>
<comment type="subcellular location">
    <subcellularLocation>
        <location evidence="1">Nucleus</location>
    </subcellularLocation>
</comment>
<dbReference type="SUPFAM" id="SSF52113">
    <property type="entry name" value="BRCT domain"/>
    <property type="match status" value="1"/>
</dbReference>
<dbReference type="FunCoup" id="A0A061ENE9">
    <property type="interactions" value="1537"/>
</dbReference>